<dbReference type="SUPFAM" id="SSF53850">
    <property type="entry name" value="Periplasmic binding protein-like II"/>
    <property type="match status" value="1"/>
</dbReference>
<dbReference type="InterPro" id="IPR005064">
    <property type="entry name" value="BUG"/>
</dbReference>
<evidence type="ECO:0000256" key="1">
    <source>
        <dbReference type="ARBA" id="ARBA00006987"/>
    </source>
</evidence>
<dbReference type="PANTHER" id="PTHR42928:SF3">
    <property type="entry name" value="UPF0065 PROTEIN YFLP"/>
    <property type="match status" value="1"/>
</dbReference>
<evidence type="ECO:0000313" key="3">
    <source>
        <dbReference type="EMBL" id="MQR00814.1"/>
    </source>
</evidence>
<dbReference type="OrthoDB" id="9780943at2"/>
<organism evidence="3 4">
    <name type="scientific">Glaciimonas soli</name>
    <dbReference type="NCBI Taxonomy" id="2590999"/>
    <lineage>
        <taxon>Bacteria</taxon>
        <taxon>Pseudomonadati</taxon>
        <taxon>Pseudomonadota</taxon>
        <taxon>Betaproteobacteria</taxon>
        <taxon>Burkholderiales</taxon>
        <taxon>Oxalobacteraceae</taxon>
        <taxon>Glaciimonas</taxon>
    </lineage>
</organism>
<dbReference type="InterPro" id="IPR042100">
    <property type="entry name" value="Bug_dom1"/>
</dbReference>
<gene>
    <name evidence="3" type="ORF">GEV47_08975</name>
</gene>
<dbReference type="CDD" id="cd07012">
    <property type="entry name" value="PBP2_Bug_TTT"/>
    <property type="match status" value="1"/>
</dbReference>
<dbReference type="Proteomes" id="UP000451565">
    <property type="component" value="Unassembled WGS sequence"/>
</dbReference>
<proteinExistence type="inferred from homology"/>
<dbReference type="RefSeq" id="WP_153234433.1">
    <property type="nucleotide sequence ID" value="NZ_WINI01000004.1"/>
</dbReference>
<dbReference type="EMBL" id="WINI01000004">
    <property type="protein sequence ID" value="MQR00814.1"/>
    <property type="molecule type" value="Genomic_DNA"/>
</dbReference>
<protein>
    <submittedName>
        <fullName evidence="3">Tripartite tricarboxylate transporter substrate binding protein</fullName>
    </submittedName>
</protein>
<feature type="chain" id="PRO_5033038281" evidence="2">
    <location>
        <begin position="22"/>
        <end position="339"/>
    </location>
</feature>
<evidence type="ECO:0000313" key="4">
    <source>
        <dbReference type="Proteomes" id="UP000451565"/>
    </source>
</evidence>
<dbReference type="Pfam" id="PF03401">
    <property type="entry name" value="TctC"/>
    <property type="match status" value="1"/>
</dbReference>
<dbReference type="Gene3D" id="3.40.190.150">
    <property type="entry name" value="Bordetella uptake gene, domain 1"/>
    <property type="match status" value="1"/>
</dbReference>
<keyword evidence="4" id="KW-1185">Reference proteome</keyword>
<comment type="caution">
    <text evidence="3">The sequence shown here is derived from an EMBL/GenBank/DDBJ whole genome shotgun (WGS) entry which is preliminary data.</text>
</comment>
<name>A0A843YSW9_9BURK</name>
<dbReference type="PANTHER" id="PTHR42928">
    <property type="entry name" value="TRICARBOXYLATE-BINDING PROTEIN"/>
    <property type="match status" value="1"/>
</dbReference>
<dbReference type="PIRSF" id="PIRSF017082">
    <property type="entry name" value="YflP"/>
    <property type="match status" value="1"/>
</dbReference>
<dbReference type="AlphaFoldDB" id="A0A843YSW9"/>
<accession>A0A843YSW9</accession>
<keyword evidence="2" id="KW-0732">Signal</keyword>
<feature type="signal peptide" evidence="2">
    <location>
        <begin position="1"/>
        <end position="21"/>
    </location>
</feature>
<evidence type="ECO:0000256" key="2">
    <source>
        <dbReference type="SAM" id="SignalP"/>
    </source>
</evidence>
<sequence length="339" mass="36344">MTSTINWIAALGACVTLSAYATPVQPAARSHSTVPSMVQSPVQCIAPAKPGGGMSVTCKLIQKGLQLQAHATDNPIKISYMPGGVGAVAWNSFTTQKPAEANTLVVFSGGSLLNLAQGKYGEADVRNVRWVAAVGIDYGMVAVRSDSPYKTLRDLLDALKKNPSQITIGASGTVGSQDWLKISMLATQHQIDPKNLRFVALEGGGEEFTALHAGHIQVVSGDASEASLHAQDGEIRVLAVFSDQRLPGALANVPTARELGMPVSWSSIRGVYMGPQVSDADYKRWVGIFDKMMATPEFDRMRASSGLYPFAMSGEQLTRYVKKSIDDYRKISDQLGLIR</sequence>
<dbReference type="Gene3D" id="3.40.190.10">
    <property type="entry name" value="Periplasmic binding protein-like II"/>
    <property type="match status" value="1"/>
</dbReference>
<comment type="similarity">
    <text evidence="1">Belongs to the UPF0065 (bug) family.</text>
</comment>
<reference evidence="3 4" key="1">
    <citation type="submission" date="2019-10" db="EMBL/GenBank/DDBJ databases">
        <title>Glaciimonas soli sp. nov., a psychrophilic bacterium isolated from the forest soil of a high elevation mountain in Taiwan.</title>
        <authorList>
            <person name="Wang L.-T."/>
            <person name="Shieh W.Y."/>
        </authorList>
    </citation>
    <scope>NUCLEOTIDE SEQUENCE [LARGE SCALE GENOMIC DNA]</scope>
    <source>
        <strain evidence="3 4">GS1</strain>
    </source>
</reference>